<dbReference type="Proteomes" id="UP000196485">
    <property type="component" value="Unassembled WGS sequence"/>
</dbReference>
<dbReference type="InterPro" id="IPR014030">
    <property type="entry name" value="Ketoacyl_synth_N"/>
</dbReference>
<name>A0A1Y6KWP3_9GAMM</name>
<evidence type="ECO:0000313" key="3">
    <source>
        <dbReference type="Proteomes" id="UP000196485"/>
    </source>
</evidence>
<dbReference type="RefSeq" id="WP_087820614.1">
    <property type="nucleotide sequence ID" value="NZ_FYAH01000002.1"/>
</dbReference>
<dbReference type="AlphaFoldDB" id="A0A1Y6KWP3"/>
<dbReference type="Pfam" id="PF13723">
    <property type="entry name" value="Ketoacyl-synt_2"/>
    <property type="match status" value="1"/>
</dbReference>
<proteinExistence type="predicted"/>
<dbReference type="InterPro" id="IPR016039">
    <property type="entry name" value="Thiolase-like"/>
</dbReference>
<feature type="domain" description="Beta-ketoacyl synthase-like N-terminal" evidence="1">
    <location>
        <begin position="24"/>
        <end position="242"/>
    </location>
</feature>
<dbReference type="SUPFAM" id="SSF53901">
    <property type="entry name" value="Thiolase-like"/>
    <property type="match status" value="1"/>
</dbReference>
<evidence type="ECO:0000313" key="2">
    <source>
        <dbReference type="EMBL" id="SMY16603.1"/>
    </source>
</evidence>
<gene>
    <name evidence="2" type="ORF">PAQU9191_01839</name>
</gene>
<protein>
    <recommendedName>
        <fullName evidence="1">Beta-ketoacyl synthase-like N-terminal domain-containing protein</fullName>
    </recommendedName>
</protein>
<dbReference type="EMBL" id="FYAH01000002">
    <property type="protein sequence ID" value="SMY16603.1"/>
    <property type="molecule type" value="Genomic_DNA"/>
</dbReference>
<accession>A0A1Y6KWP3</accession>
<dbReference type="GO" id="GO:0016746">
    <property type="term" value="F:acyltransferase activity"/>
    <property type="evidence" value="ECO:0007669"/>
    <property type="project" value="InterPro"/>
</dbReference>
<sequence>MNTIHFNIDHWIALAPGLATQQDWQSWANTPSFIDPQPPAADKIPPMMRRRMSPLSKLALQAALMATESNNIDYIVFASRHGELHRTVDLINDIINGDDASPIAFSQSVHNTAAGLYTIATKQPIAVTSLAGGENNLHMALVEVACYLNQFPQHRVLVVDFDQPLPTPYQQFEHHHYPSFALAMVISTGNNYQLSWQSTATSTTQRYHTVSCYPQTLTIIKHLANQDSQWSIEAQNQHWQWQYQS</sequence>
<evidence type="ECO:0000259" key="1">
    <source>
        <dbReference type="Pfam" id="PF13723"/>
    </source>
</evidence>
<organism evidence="2 3">
    <name type="scientific">Photobacterium aquimaris</name>
    <dbReference type="NCBI Taxonomy" id="512643"/>
    <lineage>
        <taxon>Bacteria</taxon>
        <taxon>Pseudomonadati</taxon>
        <taxon>Pseudomonadota</taxon>
        <taxon>Gammaproteobacteria</taxon>
        <taxon>Vibrionales</taxon>
        <taxon>Vibrionaceae</taxon>
        <taxon>Photobacterium</taxon>
    </lineage>
</organism>
<keyword evidence="3" id="KW-1185">Reference proteome</keyword>
<reference evidence="3" key="1">
    <citation type="submission" date="2017-06" db="EMBL/GenBank/DDBJ databases">
        <authorList>
            <person name="Rodrigo-Torres L."/>
            <person name="Arahal R. D."/>
            <person name="Lucena T."/>
        </authorList>
    </citation>
    <scope>NUCLEOTIDE SEQUENCE [LARGE SCALE GENOMIC DNA]</scope>
    <source>
        <strain evidence="3">type strain: CECT 9192</strain>
    </source>
</reference>